<dbReference type="Pfam" id="PF11276">
    <property type="entry name" value="DUF3078"/>
    <property type="match status" value="1"/>
</dbReference>
<dbReference type="Proteomes" id="UP001629156">
    <property type="component" value="Unassembled WGS sequence"/>
</dbReference>
<sequence>MKFRIVLLALITISFSLKTKAQVLITTTLPDSVTYWERTNAVGLDISEIAFVNWNVGGNNSVTLLGKGNFVRKYNKKSVNWVNELILKYGFTSQEGQQSRKTDDQIQFNSTFGYKRKKDTISSWYYSAKFTFNTQFANGYNYPNKEDEISGPFAPAYLFLGIGSEYIRKDLGLTAYFSPLTDKTTLVLNQYLADKGSFGVEPAVLDEEGNVIIPGKRTRTELGILLTNQFKKQVFKNIVLDQRMTLYTDYLNNFGNIDVDFQFSLDMTVNQYVKANIGAHMIYDDDIKASEERGDEVVTVGPKVQLKQMLGVGLSYTF</sequence>
<evidence type="ECO:0000256" key="1">
    <source>
        <dbReference type="SAM" id="SignalP"/>
    </source>
</evidence>
<feature type="signal peptide" evidence="1">
    <location>
        <begin position="1"/>
        <end position="21"/>
    </location>
</feature>
<evidence type="ECO:0000313" key="2">
    <source>
        <dbReference type="EMBL" id="MFL9844607.1"/>
    </source>
</evidence>
<feature type="chain" id="PRO_5045066412" evidence="1">
    <location>
        <begin position="22"/>
        <end position="318"/>
    </location>
</feature>
<organism evidence="2 3">
    <name type="scientific">Flavobacterium rhizosphaerae</name>
    <dbReference type="NCBI Taxonomy" id="3163298"/>
    <lineage>
        <taxon>Bacteria</taxon>
        <taxon>Pseudomonadati</taxon>
        <taxon>Bacteroidota</taxon>
        <taxon>Flavobacteriia</taxon>
        <taxon>Flavobacteriales</taxon>
        <taxon>Flavobacteriaceae</taxon>
        <taxon>Flavobacterium</taxon>
    </lineage>
</organism>
<keyword evidence="1" id="KW-0732">Signal</keyword>
<proteinExistence type="predicted"/>
<dbReference type="EMBL" id="JBELPZ010000008">
    <property type="protein sequence ID" value="MFL9844607.1"/>
    <property type="molecule type" value="Genomic_DNA"/>
</dbReference>
<keyword evidence="3" id="KW-1185">Reference proteome</keyword>
<gene>
    <name evidence="2" type="ORF">ABS766_09265</name>
</gene>
<reference evidence="2 3" key="1">
    <citation type="submission" date="2024-06" db="EMBL/GenBank/DDBJ databases">
        <authorList>
            <person name="Kaempfer P."/>
            <person name="Viver T."/>
        </authorList>
    </citation>
    <scope>NUCLEOTIDE SEQUENCE [LARGE SCALE GENOMIC DNA]</scope>
    <source>
        <strain evidence="2 3">ST-119</strain>
    </source>
</reference>
<name>A0ABW8YYR9_9FLAO</name>
<evidence type="ECO:0000313" key="3">
    <source>
        <dbReference type="Proteomes" id="UP001629156"/>
    </source>
</evidence>
<accession>A0ABW8YYR9</accession>
<comment type="caution">
    <text evidence="2">The sequence shown here is derived from an EMBL/GenBank/DDBJ whole genome shotgun (WGS) entry which is preliminary data.</text>
</comment>
<protein>
    <submittedName>
        <fullName evidence="2">DUF3078 domain-containing protein</fullName>
    </submittedName>
</protein>
<dbReference type="RefSeq" id="WP_408084861.1">
    <property type="nucleotide sequence ID" value="NZ_JBELPZ010000008.1"/>
</dbReference>
<dbReference type="InterPro" id="IPR021428">
    <property type="entry name" value="DUF3078"/>
</dbReference>